<evidence type="ECO:0000256" key="12">
    <source>
        <dbReference type="ARBA" id="ARBA00049396"/>
    </source>
</evidence>
<keyword evidence="4 13" id="KW-0521">NADP</keyword>
<dbReference type="SUPFAM" id="SSF51735">
    <property type="entry name" value="NAD(P)-binding Rossmann-fold domains"/>
    <property type="match status" value="1"/>
</dbReference>
<feature type="binding site" evidence="13">
    <location>
        <begin position="169"/>
        <end position="170"/>
    </location>
    <ligand>
        <name>(S)-2,3,4,5-tetrahydrodipicolinate</name>
        <dbReference type="ChEBI" id="CHEBI:16845"/>
    </ligand>
</feature>
<dbReference type="Pfam" id="PF01113">
    <property type="entry name" value="DapB_N"/>
    <property type="match status" value="1"/>
</dbReference>
<dbReference type="InterPro" id="IPR023940">
    <property type="entry name" value="DHDPR_bac"/>
</dbReference>
<feature type="binding site" evidence="13">
    <location>
        <position position="160"/>
    </location>
    <ligand>
        <name>(S)-2,3,4,5-tetrahydrodipicolinate</name>
        <dbReference type="ChEBI" id="CHEBI:16845"/>
    </ligand>
</feature>
<feature type="binding site" evidence="13">
    <location>
        <begin position="102"/>
        <end position="104"/>
    </location>
    <ligand>
        <name>NAD(+)</name>
        <dbReference type="ChEBI" id="CHEBI:57540"/>
    </ligand>
</feature>
<evidence type="ECO:0000256" key="8">
    <source>
        <dbReference type="ARBA" id="ARBA00023154"/>
    </source>
</evidence>
<reference evidence="17" key="1">
    <citation type="journal article" date="2019" name="Int. J. Syst. Evol. Microbiol.">
        <title>The Global Catalogue of Microorganisms (GCM) 10K type strain sequencing project: providing services to taxonomists for standard genome sequencing and annotation.</title>
        <authorList>
            <consortium name="The Broad Institute Genomics Platform"/>
            <consortium name="The Broad Institute Genome Sequencing Center for Infectious Disease"/>
            <person name="Wu L."/>
            <person name="Ma J."/>
        </authorList>
    </citation>
    <scope>NUCLEOTIDE SEQUENCE [LARGE SCALE GENOMIC DNA]</scope>
    <source>
        <strain evidence="17">CGMCC 1.10759</strain>
    </source>
</reference>
<dbReference type="InterPro" id="IPR000846">
    <property type="entry name" value="DapB_N"/>
</dbReference>
<comment type="similarity">
    <text evidence="1 13">Belongs to the DapB family.</text>
</comment>
<comment type="caution">
    <text evidence="13">Was originally thought to be a dihydrodipicolinate reductase (DHDPR), catalyzing the conversion of dihydrodipicolinate to tetrahydrodipicolinate. However, it was shown in E.coli that the substrate of the enzymatic reaction is not dihydrodipicolinate (DHDP) but in fact (2S,4S)-4-hydroxy-2,3,4,5-tetrahydrodipicolinic acid (HTPA), the product released by the DapA-catalyzed reaction.</text>
</comment>
<dbReference type="EC" id="1.17.1.8" evidence="10 13"/>
<evidence type="ECO:0000256" key="2">
    <source>
        <dbReference type="ARBA" id="ARBA00022490"/>
    </source>
</evidence>
<dbReference type="PANTHER" id="PTHR20836">
    <property type="entry name" value="DIHYDRODIPICOLINATE REDUCTASE"/>
    <property type="match status" value="1"/>
</dbReference>
<dbReference type="RefSeq" id="WP_380595206.1">
    <property type="nucleotide sequence ID" value="NZ_JBHSDU010000001.1"/>
</dbReference>
<dbReference type="PIRSF" id="PIRSF000161">
    <property type="entry name" value="DHPR"/>
    <property type="match status" value="1"/>
</dbReference>
<comment type="subunit">
    <text evidence="13">Homotetramer.</text>
</comment>
<evidence type="ECO:0000259" key="15">
    <source>
        <dbReference type="Pfam" id="PF05173"/>
    </source>
</evidence>
<evidence type="ECO:0000259" key="14">
    <source>
        <dbReference type="Pfam" id="PF01113"/>
    </source>
</evidence>
<dbReference type="CDD" id="cd02274">
    <property type="entry name" value="DHDPR_N"/>
    <property type="match status" value="1"/>
</dbReference>
<sequence length="270" mass="27712">MAQHSLQIAVLGVSGRMGRALLTAIDEAPGTKLGGALASANSRWLGKDASDAGGGPQRNVTVEADPAAALRNAQVAIDFTLPEATAANLAACVASHCPIVIGTTGHSEAVRAQIAAAAHSIPIVMAPNMSLGVNLLLKLVELAASKLDADYDIEVFEAHHRNKKDAPSGTALALGAAAADGRDVKLADAAEYSRHGNTGARQRGSIGFSVFRGGDVVGDHTVTFAGIGERIELTHRASDRLAFARGAVKAAQWLVGKSPGLYSMQDVLGL</sequence>
<dbReference type="InterPro" id="IPR022664">
    <property type="entry name" value="DapB_N_CS"/>
</dbReference>
<dbReference type="Gene3D" id="3.40.50.720">
    <property type="entry name" value="NAD(P)-binding Rossmann-like Domain"/>
    <property type="match status" value="1"/>
</dbReference>
<dbReference type="SUPFAM" id="SSF55347">
    <property type="entry name" value="Glyceraldehyde-3-phosphate dehydrogenase-like, C-terminal domain"/>
    <property type="match status" value="1"/>
</dbReference>
<dbReference type="InterPro" id="IPR036291">
    <property type="entry name" value="NAD(P)-bd_dom_sf"/>
</dbReference>
<evidence type="ECO:0000256" key="13">
    <source>
        <dbReference type="HAMAP-Rule" id="MF_00102"/>
    </source>
</evidence>
<keyword evidence="5 13" id="KW-0220">Diaminopimelate biosynthesis</keyword>
<protein>
    <recommendedName>
        <fullName evidence="10 13">4-hydroxy-tetrahydrodipicolinate reductase</fullName>
        <shortName evidence="13">HTPA reductase</shortName>
        <ecNumber evidence="10 13">1.17.1.8</ecNumber>
    </recommendedName>
</protein>
<dbReference type="Gene3D" id="3.30.360.10">
    <property type="entry name" value="Dihydrodipicolinate Reductase, domain 2"/>
    <property type="match status" value="1"/>
</dbReference>
<accession>A0ABV8SMS0</accession>
<dbReference type="Proteomes" id="UP001595904">
    <property type="component" value="Unassembled WGS sequence"/>
</dbReference>
<evidence type="ECO:0000256" key="7">
    <source>
        <dbReference type="ARBA" id="ARBA00023027"/>
    </source>
</evidence>
<feature type="domain" description="Dihydrodipicolinate reductase N-terminal" evidence="14">
    <location>
        <begin position="7"/>
        <end position="129"/>
    </location>
</feature>
<comment type="catalytic activity">
    <reaction evidence="12 13">
        <text>(S)-2,3,4,5-tetrahydrodipicolinate + NAD(+) + H2O = (2S,4S)-4-hydroxy-2,3,4,5-tetrahydrodipicolinate + NADH + H(+)</text>
        <dbReference type="Rhea" id="RHEA:35323"/>
        <dbReference type="ChEBI" id="CHEBI:15377"/>
        <dbReference type="ChEBI" id="CHEBI:15378"/>
        <dbReference type="ChEBI" id="CHEBI:16845"/>
        <dbReference type="ChEBI" id="CHEBI:57540"/>
        <dbReference type="ChEBI" id="CHEBI:57945"/>
        <dbReference type="ChEBI" id="CHEBI:67139"/>
        <dbReference type="EC" id="1.17.1.8"/>
    </reaction>
</comment>
<comment type="function">
    <text evidence="13">Catalyzes the conversion of 4-hydroxy-tetrahydrodipicolinate (HTPA) to tetrahydrodipicolinate.</text>
</comment>
<keyword evidence="7 13" id="KW-0520">NAD</keyword>
<feature type="active site" description="Proton donor" evidence="13">
    <location>
        <position position="163"/>
    </location>
</feature>
<evidence type="ECO:0000313" key="17">
    <source>
        <dbReference type="Proteomes" id="UP001595904"/>
    </source>
</evidence>
<keyword evidence="2 13" id="KW-0963">Cytoplasm</keyword>
<feature type="binding site" evidence="13">
    <location>
        <position position="43"/>
    </location>
    <ligand>
        <name>NADP(+)</name>
        <dbReference type="ChEBI" id="CHEBI:58349"/>
    </ligand>
</feature>
<evidence type="ECO:0000256" key="10">
    <source>
        <dbReference type="ARBA" id="ARBA00038983"/>
    </source>
</evidence>
<evidence type="ECO:0000313" key="16">
    <source>
        <dbReference type="EMBL" id="MFC4308238.1"/>
    </source>
</evidence>
<feature type="domain" description="Dihydrodipicolinate reductase C-terminal" evidence="15">
    <location>
        <begin position="132"/>
        <end position="268"/>
    </location>
</feature>
<keyword evidence="17" id="KW-1185">Reference proteome</keyword>
<comment type="catalytic activity">
    <reaction evidence="11 13">
        <text>(S)-2,3,4,5-tetrahydrodipicolinate + NADP(+) + H2O = (2S,4S)-4-hydroxy-2,3,4,5-tetrahydrodipicolinate + NADPH + H(+)</text>
        <dbReference type="Rhea" id="RHEA:35331"/>
        <dbReference type="ChEBI" id="CHEBI:15377"/>
        <dbReference type="ChEBI" id="CHEBI:15378"/>
        <dbReference type="ChEBI" id="CHEBI:16845"/>
        <dbReference type="ChEBI" id="CHEBI:57783"/>
        <dbReference type="ChEBI" id="CHEBI:58349"/>
        <dbReference type="ChEBI" id="CHEBI:67139"/>
        <dbReference type="EC" id="1.17.1.8"/>
    </reaction>
</comment>
<feature type="binding site" evidence="13">
    <location>
        <begin position="12"/>
        <end position="17"/>
    </location>
    <ligand>
        <name>NAD(+)</name>
        <dbReference type="ChEBI" id="CHEBI:57540"/>
    </ligand>
</feature>
<dbReference type="NCBIfam" id="TIGR00036">
    <property type="entry name" value="dapB"/>
    <property type="match status" value="1"/>
</dbReference>
<evidence type="ECO:0000256" key="1">
    <source>
        <dbReference type="ARBA" id="ARBA00006642"/>
    </source>
</evidence>
<dbReference type="PANTHER" id="PTHR20836:SF0">
    <property type="entry name" value="4-HYDROXY-TETRAHYDRODIPICOLINATE REDUCTASE 1, CHLOROPLASTIC-RELATED"/>
    <property type="match status" value="1"/>
</dbReference>
<feature type="active site" description="Proton donor/acceptor" evidence="13">
    <location>
        <position position="159"/>
    </location>
</feature>
<keyword evidence="8 13" id="KW-0457">Lysine biosynthesis</keyword>
<evidence type="ECO:0000256" key="6">
    <source>
        <dbReference type="ARBA" id="ARBA00023002"/>
    </source>
</evidence>
<proteinExistence type="inferred from homology"/>
<gene>
    <name evidence="13 16" type="primary">dapB</name>
    <name evidence="16" type="ORF">ACFPN2_04010</name>
</gene>
<feature type="binding site" evidence="13">
    <location>
        <begin position="126"/>
        <end position="129"/>
    </location>
    <ligand>
        <name>NAD(+)</name>
        <dbReference type="ChEBI" id="CHEBI:57540"/>
    </ligand>
</feature>
<comment type="pathway">
    <text evidence="9 13">Amino-acid biosynthesis; L-lysine biosynthesis via DAP pathway; (S)-tetrahydrodipicolinate from L-aspartate: step 4/4.</text>
</comment>
<dbReference type="PROSITE" id="PS01298">
    <property type="entry name" value="DAPB"/>
    <property type="match status" value="1"/>
</dbReference>
<dbReference type="HAMAP" id="MF_00102">
    <property type="entry name" value="DapB"/>
    <property type="match status" value="1"/>
</dbReference>
<evidence type="ECO:0000256" key="9">
    <source>
        <dbReference type="ARBA" id="ARBA00037922"/>
    </source>
</evidence>
<evidence type="ECO:0000256" key="5">
    <source>
        <dbReference type="ARBA" id="ARBA00022915"/>
    </source>
</evidence>
<evidence type="ECO:0000256" key="4">
    <source>
        <dbReference type="ARBA" id="ARBA00022857"/>
    </source>
</evidence>
<dbReference type="InterPro" id="IPR022663">
    <property type="entry name" value="DapB_C"/>
</dbReference>
<organism evidence="16 17">
    <name type="scientific">Steroidobacter flavus</name>
    <dbReference type="NCBI Taxonomy" id="1842136"/>
    <lineage>
        <taxon>Bacteria</taxon>
        <taxon>Pseudomonadati</taxon>
        <taxon>Pseudomonadota</taxon>
        <taxon>Gammaproteobacteria</taxon>
        <taxon>Steroidobacterales</taxon>
        <taxon>Steroidobacteraceae</taxon>
        <taxon>Steroidobacter</taxon>
    </lineage>
</organism>
<comment type="subcellular location">
    <subcellularLocation>
        <location evidence="13">Cytoplasm</location>
    </subcellularLocation>
</comment>
<keyword evidence="6 13" id="KW-0560">Oxidoreductase</keyword>
<comment type="caution">
    <text evidence="16">The sequence shown here is derived from an EMBL/GenBank/DDBJ whole genome shotgun (WGS) entry which is preliminary data.</text>
</comment>
<dbReference type="EMBL" id="JBHSDU010000001">
    <property type="protein sequence ID" value="MFC4308238.1"/>
    <property type="molecule type" value="Genomic_DNA"/>
</dbReference>
<name>A0ABV8SMS0_9GAMM</name>
<keyword evidence="3 13" id="KW-0028">Amino-acid biosynthesis</keyword>
<dbReference type="GO" id="GO:0008839">
    <property type="term" value="F:4-hydroxy-tetrahydrodipicolinate reductase"/>
    <property type="evidence" value="ECO:0007669"/>
    <property type="project" value="UniProtKB-EC"/>
</dbReference>
<evidence type="ECO:0000256" key="11">
    <source>
        <dbReference type="ARBA" id="ARBA00049080"/>
    </source>
</evidence>
<dbReference type="Pfam" id="PF05173">
    <property type="entry name" value="DapB_C"/>
    <property type="match status" value="1"/>
</dbReference>
<comment type="caution">
    <text evidence="13">Lacks conserved residue(s) required for the propagation of feature annotation.</text>
</comment>
<evidence type="ECO:0000256" key="3">
    <source>
        <dbReference type="ARBA" id="ARBA00022605"/>
    </source>
</evidence>